<evidence type="ECO:0000259" key="1">
    <source>
        <dbReference type="Pfam" id="PF12680"/>
    </source>
</evidence>
<organism evidence="2 3">
    <name type="scientific">Streptomyces tsukubensis</name>
    <dbReference type="NCBI Taxonomy" id="83656"/>
    <lineage>
        <taxon>Bacteria</taxon>
        <taxon>Bacillati</taxon>
        <taxon>Actinomycetota</taxon>
        <taxon>Actinomycetes</taxon>
        <taxon>Kitasatosporales</taxon>
        <taxon>Streptomycetaceae</taxon>
        <taxon>Streptomyces</taxon>
    </lineage>
</organism>
<dbReference type="EMBL" id="MVFC01000035">
    <property type="protein sequence ID" value="OON72762.1"/>
    <property type="molecule type" value="Genomic_DNA"/>
</dbReference>
<dbReference type="RefSeq" id="WP_077972994.1">
    <property type="nucleotide sequence ID" value="NZ_CP045178.1"/>
</dbReference>
<accession>A0A1V4A232</accession>
<reference evidence="2 3" key="1">
    <citation type="submission" date="2017-02" db="EMBL/GenBank/DDBJ databases">
        <title>Draft Genome Sequence of Streptomyces tsukubaensis F601, a Producer of the immunosuppressant tacrolimus FK506.</title>
        <authorList>
            <person name="Zong G."/>
            <person name="Zhong C."/>
            <person name="Fu J."/>
            <person name="Qin R."/>
            <person name="Cao G."/>
        </authorList>
    </citation>
    <scope>NUCLEOTIDE SEQUENCE [LARGE SCALE GENOMIC DNA]</scope>
    <source>
        <strain evidence="2 3">F601</strain>
    </source>
</reference>
<evidence type="ECO:0000313" key="3">
    <source>
        <dbReference type="Proteomes" id="UP000190539"/>
    </source>
</evidence>
<comment type="caution">
    <text evidence="2">The sequence shown here is derived from an EMBL/GenBank/DDBJ whole genome shotgun (WGS) entry which is preliminary data.</text>
</comment>
<dbReference type="AlphaFoldDB" id="A0A1V4A232"/>
<name>A0A1V4A232_9ACTN</name>
<dbReference type="InterPro" id="IPR032710">
    <property type="entry name" value="NTF2-like_dom_sf"/>
</dbReference>
<proteinExistence type="predicted"/>
<dbReference type="Gene3D" id="3.10.450.50">
    <property type="match status" value="1"/>
</dbReference>
<dbReference type="SUPFAM" id="SSF54427">
    <property type="entry name" value="NTF2-like"/>
    <property type="match status" value="1"/>
</dbReference>
<dbReference type="Pfam" id="PF12680">
    <property type="entry name" value="SnoaL_2"/>
    <property type="match status" value="1"/>
</dbReference>
<gene>
    <name evidence="2" type="ORF">B1H18_28875</name>
</gene>
<sequence>MIDPRPDTADESAETLVAELFDVIDGCRWNELGSVFADECTYCRPGYDPLVSLPRVEQFYRRERIIDSGRHQIEHIVSDTHTVACWGRFVGTSRKGESLNEEFADVYRVREGKIVFRKTYFFRAAI</sequence>
<dbReference type="OrthoDB" id="4772778at2"/>
<dbReference type="STRING" id="83656.B1H18_28875"/>
<dbReference type="Proteomes" id="UP000190539">
    <property type="component" value="Unassembled WGS sequence"/>
</dbReference>
<evidence type="ECO:0000313" key="2">
    <source>
        <dbReference type="EMBL" id="OON72762.1"/>
    </source>
</evidence>
<feature type="domain" description="SnoaL-like" evidence="1">
    <location>
        <begin position="17"/>
        <end position="115"/>
    </location>
</feature>
<dbReference type="InterPro" id="IPR037401">
    <property type="entry name" value="SnoaL-like"/>
</dbReference>
<keyword evidence="3" id="KW-1185">Reference proteome</keyword>
<protein>
    <recommendedName>
        <fullName evidence="1">SnoaL-like domain-containing protein</fullName>
    </recommendedName>
</protein>